<feature type="non-terminal residue" evidence="1">
    <location>
        <position position="1"/>
    </location>
</feature>
<reference evidence="1" key="1">
    <citation type="submission" date="2018-05" db="EMBL/GenBank/DDBJ databases">
        <title>Draft genome of Mucuna pruriens seed.</title>
        <authorList>
            <person name="Nnadi N.E."/>
            <person name="Vos R."/>
            <person name="Hasami M.H."/>
            <person name="Devisetty U.K."/>
            <person name="Aguiy J.C."/>
        </authorList>
    </citation>
    <scope>NUCLEOTIDE SEQUENCE [LARGE SCALE GENOMIC DNA]</scope>
    <source>
        <strain evidence="1">JCA_2017</strain>
    </source>
</reference>
<name>A0A371HLF4_MUCPR</name>
<accession>A0A371HLF4</accession>
<evidence type="ECO:0000313" key="2">
    <source>
        <dbReference type="Proteomes" id="UP000257109"/>
    </source>
</evidence>
<protein>
    <recommendedName>
        <fullName evidence="3">Integrase catalytic domain-containing protein</fullName>
    </recommendedName>
</protein>
<evidence type="ECO:0008006" key="3">
    <source>
        <dbReference type="Google" id="ProtNLM"/>
    </source>
</evidence>
<dbReference type="Proteomes" id="UP000257109">
    <property type="component" value="Unassembled WGS sequence"/>
</dbReference>
<evidence type="ECO:0000313" key="1">
    <source>
        <dbReference type="EMBL" id="RDY03635.1"/>
    </source>
</evidence>
<gene>
    <name evidence="1" type="ORF">CR513_12756</name>
</gene>
<dbReference type="OrthoDB" id="8193444at2759"/>
<organism evidence="1 2">
    <name type="scientific">Mucuna pruriens</name>
    <name type="common">Velvet bean</name>
    <name type="synonym">Dolichos pruriens</name>
    <dbReference type="NCBI Taxonomy" id="157652"/>
    <lineage>
        <taxon>Eukaryota</taxon>
        <taxon>Viridiplantae</taxon>
        <taxon>Streptophyta</taxon>
        <taxon>Embryophyta</taxon>
        <taxon>Tracheophyta</taxon>
        <taxon>Spermatophyta</taxon>
        <taxon>Magnoliopsida</taxon>
        <taxon>eudicotyledons</taxon>
        <taxon>Gunneridae</taxon>
        <taxon>Pentapetalae</taxon>
        <taxon>rosids</taxon>
        <taxon>fabids</taxon>
        <taxon>Fabales</taxon>
        <taxon>Fabaceae</taxon>
        <taxon>Papilionoideae</taxon>
        <taxon>50 kb inversion clade</taxon>
        <taxon>NPAAA clade</taxon>
        <taxon>indigoferoid/millettioid clade</taxon>
        <taxon>Phaseoleae</taxon>
        <taxon>Mucuna</taxon>
    </lineage>
</organism>
<sequence>MTELCKQFQIRYHNSTPYHPKMNGIGMRYYPTRYMDIVPLYAHPRGQPHIRWYTYRSGPPDGGRNTFLEGFGRGRVGEAEWIQQRLDQLNLIQEKIHSFMSWPTLPKTSRECLRQESKAP</sequence>
<dbReference type="AlphaFoldDB" id="A0A371HLF4"/>
<keyword evidence="2" id="KW-1185">Reference proteome</keyword>
<proteinExistence type="predicted"/>
<comment type="caution">
    <text evidence="1">The sequence shown here is derived from an EMBL/GenBank/DDBJ whole genome shotgun (WGS) entry which is preliminary data.</text>
</comment>
<dbReference type="EMBL" id="QJKJ01002248">
    <property type="protein sequence ID" value="RDY03635.1"/>
    <property type="molecule type" value="Genomic_DNA"/>
</dbReference>